<accession>A0AAE0XYX1</accession>
<dbReference type="EMBL" id="JAWDGP010007289">
    <property type="protein sequence ID" value="KAK3726682.1"/>
    <property type="molecule type" value="Genomic_DNA"/>
</dbReference>
<reference evidence="1" key="1">
    <citation type="journal article" date="2023" name="G3 (Bethesda)">
        <title>A reference genome for the long-term kleptoplast-retaining sea slug Elysia crispata morphotype clarki.</title>
        <authorList>
            <person name="Eastman K.E."/>
            <person name="Pendleton A.L."/>
            <person name="Shaikh M.A."/>
            <person name="Suttiyut T."/>
            <person name="Ogas R."/>
            <person name="Tomko P."/>
            <person name="Gavelis G."/>
            <person name="Widhalm J.R."/>
            <person name="Wisecaver J.H."/>
        </authorList>
    </citation>
    <scope>NUCLEOTIDE SEQUENCE</scope>
    <source>
        <strain evidence="1">ECLA1</strain>
    </source>
</reference>
<dbReference type="AlphaFoldDB" id="A0AAE0XYX1"/>
<comment type="caution">
    <text evidence="1">The sequence shown here is derived from an EMBL/GenBank/DDBJ whole genome shotgun (WGS) entry which is preliminary data.</text>
</comment>
<evidence type="ECO:0000313" key="1">
    <source>
        <dbReference type="EMBL" id="KAK3726682.1"/>
    </source>
</evidence>
<name>A0AAE0XYX1_9GAST</name>
<organism evidence="1 2">
    <name type="scientific">Elysia crispata</name>
    <name type="common">lettuce slug</name>
    <dbReference type="NCBI Taxonomy" id="231223"/>
    <lineage>
        <taxon>Eukaryota</taxon>
        <taxon>Metazoa</taxon>
        <taxon>Spiralia</taxon>
        <taxon>Lophotrochozoa</taxon>
        <taxon>Mollusca</taxon>
        <taxon>Gastropoda</taxon>
        <taxon>Heterobranchia</taxon>
        <taxon>Euthyneura</taxon>
        <taxon>Panpulmonata</taxon>
        <taxon>Sacoglossa</taxon>
        <taxon>Placobranchoidea</taxon>
        <taxon>Plakobranchidae</taxon>
        <taxon>Elysia</taxon>
    </lineage>
</organism>
<evidence type="ECO:0000313" key="2">
    <source>
        <dbReference type="Proteomes" id="UP001283361"/>
    </source>
</evidence>
<sequence>MFSSSPKSFHTCLRECMRRAIILCSGSIWHFYTRGPRLNKFACPHSESDGKRGWGPVGVTLEVGWEGRRVLFFKSPYRNVPLSYCVVGVTTSLRHAFVSFLSSLSDLTRSLSPSQAHTLPLPLAPLCDLTGAGSKLYCIMTFVNQCDRPHHSQLKSYLNIFYSLSRSCLFQAH</sequence>
<dbReference type="Proteomes" id="UP001283361">
    <property type="component" value="Unassembled WGS sequence"/>
</dbReference>
<protein>
    <submittedName>
        <fullName evidence="1">Uncharacterized protein</fullName>
    </submittedName>
</protein>
<gene>
    <name evidence="1" type="ORF">RRG08_016991</name>
</gene>
<keyword evidence="2" id="KW-1185">Reference proteome</keyword>
<proteinExistence type="predicted"/>